<evidence type="ECO:0000256" key="7">
    <source>
        <dbReference type="SAM" id="MobiDB-lite"/>
    </source>
</evidence>
<dbReference type="SUPFAM" id="SSF53137">
    <property type="entry name" value="Translational machinery components"/>
    <property type="match status" value="1"/>
</dbReference>
<dbReference type="PANTHER" id="PTHR23410">
    <property type="entry name" value="RIBOSOMAL PROTEIN L5-RELATED"/>
    <property type="match status" value="1"/>
</dbReference>
<dbReference type="NCBIfam" id="NF006342">
    <property type="entry name" value="PRK08569.1"/>
    <property type="match status" value="1"/>
</dbReference>
<organism evidence="8 9">
    <name type="scientific">Candidatus Nanohalobium constans</name>
    <dbReference type="NCBI Taxonomy" id="2565781"/>
    <lineage>
        <taxon>Archaea</taxon>
        <taxon>Candidatus Nanohalarchaeota</taxon>
        <taxon>Candidatus Nanohalobia</taxon>
        <taxon>Candidatus Nanohalobiales</taxon>
        <taxon>Candidatus Nanohalobiaceae</taxon>
        <taxon>Candidatus Nanohalobium</taxon>
    </lineage>
</organism>
<dbReference type="KEGG" id="ncon:LC1Nh_1097"/>
<dbReference type="GO" id="GO:0000027">
    <property type="term" value="P:ribosomal large subunit assembly"/>
    <property type="evidence" value="ECO:0007669"/>
    <property type="project" value="TreeGrafter"/>
</dbReference>
<keyword evidence="4 6" id="KW-0689">Ribosomal protein</keyword>
<evidence type="ECO:0000256" key="4">
    <source>
        <dbReference type="ARBA" id="ARBA00022980"/>
    </source>
</evidence>
<dbReference type="Proteomes" id="UP000377803">
    <property type="component" value="Chromosome"/>
</dbReference>
<dbReference type="EMBL" id="CP040089">
    <property type="protein sequence ID" value="QGA80965.1"/>
    <property type="molecule type" value="Genomic_DNA"/>
</dbReference>
<protein>
    <recommendedName>
        <fullName evidence="6">Large ribosomal subunit protein uL18</fullName>
    </recommendedName>
</protein>
<keyword evidence="2 6" id="KW-0699">rRNA-binding</keyword>
<evidence type="ECO:0000256" key="6">
    <source>
        <dbReference type="HAMAP-Rule" id="MF_01337"/>
    </source>
</evidence>
<accession>A0A5Q0UJ34</accession>
<dbReference type="CDD" id="cd00432">
    <property type="entry name" value="Ribosomal_L18_L5e"/>
    <property type="match status" value="1"/>
</dbReference>
<comment type="subunit">
    <text evidence="6">Part of the 50S ribosomal subunit. Contacts the 5S and 23S rRNAs.</text>
</comment>
<dbReference type="OrthoDB" id="8644at2157"/>
<dbReference type="RefSeq" id="WP_153550714.1">
    <property type="nucleotide sequence ID" value="NZ_CP040089.1"/>
</dbReference>
<dbReference type="GO" id="GO:0008097">
    <property type="term" value="F:5S rRNA binding"/>
    <property type="evidence" value="ECO:0007669"/>
    <property type="project" value="InterPro"/>
</dbReference>
<gene>
    <name evidence="8" type="primary">rpl18p</name>
    <name evidence="6" type="synonym">rpl18</name>
    <name evidence="8" type="ORF">LC1Nh_1097</name>
</gene>
<evidence type="ECO:0000256" key="1">
    <source>
        <dbReference type="ARBA" id="ARBA00007116"/>
    </source>
</evidence>
<evidence type="ECO:0000256" key="2">
    <source>
        <dbReference type="ARBA" id="ARBA00022730"/>
    </source>
</evidence>
<sequence>MAEDINERVPHKRRRKQQTDYQQRRKLLKSGKPRAVVRTSNQHTRVHLAHFETEGDKNTAQTISKQLGEYGWEHHTGNLPAAYLTGFLAGMKADADEAVLDLGLREKKDGGRVFAAVQGMNDAGMEVPVGEEALPEEGRMKGEHIKEMKDIDVPSSVEEVKENIRGDFN</sequence>
<comment type="similarity">
    <text evidence="1 6">Belongs to the universal ribosomal protein uL18 family.</text>
</comment>
<dbReference type="InterPro" id="IPR057267">
    <property type="entry name" value="Rbsml_uL18_arch"/>
</dbReference>
<proteinExistence type="inferred from homology"/>
<feature type="region of interest" description="Disordered" evidence="7">
    <location>
        <begin position="1"/>
        <end position="32"/>
    </location>
</feature>
<dbReference type="Pfam" id="PF17144">
    <property type="entry name" value="Ribosomal_L5e"/>
    <property type="match status" value="1"/>
</dbReference>
<dbReference type="AlphaFoldDB" id="A0A5Q0UJ34"/>
<keyword evidence="5 6" id="KW-0687">Ribonucleoprotein</keyword>
<evidence type="ECO:0000313" key="9">
    <source>
        <dbReference type="Proteomes" id="UP000377803"/>
    </source>
</evidence>
<dbReference type="GO" id="GO:0022625">
    <property type="term" value="C:cytosolic large ribosomal subunit"/>
    <property type="evidence" value="ECO:0007669"/>
    <property type="project" value="TreeGrafter"/>
</dbReference>
<keyword evidence="3 6" id="KW-0694">RNA-binding</keyword>
<dbReference type="GO" id="GO:0006412">
    <property type="term" value="P:translation"/>
    <property type="evidence" value="ECO:0007669"/>
    <property type="project" value="UniProtKB-UniRule"/>
</dbReference>
<evidence type="ECO:0000256" key="5">
    <source>
        <dbReference type="ARBA" id="ARBA00023274"/>
    </source>
</evidence>
<dbReference type="GO" id="GO:0003735">
    <property type="term" value="F:structural constituent of ribosome"/>
    <property type="evidence" value="ECO:0007669"/>
    <property type="project" value="InterPro"/>
</dbReference>
<evidence type="ECO:0000313" key="8">
    <source>
        <dbReference type="EMBL" id="QGA80965.1"/>
    </source>
</evidence>
<comment type="function">
    <text evidence="6">This is one of the proteins that bind and probably mediate the attachment of the 5S RNA into the large ribosomal subunit, where it forms part of the central protuberance.</text>
</comment>
<dbReference type="Gene3D" id="3.30.420.100">
    <property type="match status" value="1"/>
</dbReference>
<dbReference type="InterPro" id="IPR005485">
    <property type="entry name" value="Rbsml_uL18_euk_arch"/>
</dbReference>
<dbReference type="HAMAP" id="MF_01337_A">
    <property type="entry name" value="Ribosomal_uL18_A"/>
    <property type="match status" value="1"/>
</dbReference>
<name>A0A5Q0UJ34_9ARCH</name>
<reference evidence="9" key="1">
    <citation type="submission" date="2019-05" db="EMBL/GenBank/DDBJ databases">
        <title>Candidatus Nanohalobium constans, a novel model system to study the DPANN nano-sized archaea: genomic and physiological characterization of a nanoarchaeon co-cultured with its chitinotrophic host.</title>
        <authorList>
            <person name="La Cono V."/>
            <person name="Arcadi E."/>
            <person name="Crisafi F."/>
            <person name="Denaro R."/>
            <person name="La Spada G."/>
            <person name="Messina E."/>
            <person name="Smedile F."/>
            <person name="Toshchakov S.V."/>
            <person name="Shevchenko M.A."/>
            <person name="Golyshin P.N."/>
            <person name="Golyshina O.V."/>
            <person name="Ferrer M."/>
            <person name="Rohde M."/>
            <person name="Mushegian A."/>
            <person name="Sorokin D.Y."/>
            <person name="Giuliano L."/>
            <person name="Yakimov M.M."/>
        </authorList>
    </citation>
    <scope>NUCLEOTIDE SEQUENCE [LARGE SCALE GENOMIC DNA]</scope>
    <source>
        <strain evidence="9">LC1Nh</strain>
    </source>
</reference>
<dbReference type="GeneID" id="42365496"/>
<keyword evidence="9" id="KW-1185">Reference proteome</keyword>
<evidence type="ECO:0000256" key="3">
    <source>
        <dbReference type="ARBA" id="ARBA00022884"/>
    </source>
</evidence>
<dbReference type="PANTHER" id="PTHR23410:SF12">
    <property type="entry name" value="LARGE RIBOSOMAL SUBUNIT PROTEIN UL18"/>
    <property type="match status" value="1"/>
</dbReference>
<dbReference type="InterPro" id="IPR057268">
    <property type="entry name" value="Ribosomal_L18"/>
</dbReference>